<gene>
    <name evidence="1" type="ORF">G7Z17_g10715</name>
</gene>
<dbReference type="Gene3D" id="3.30.420.40">
    <property type="match status" value="2"/>
</dbReference>
<dbReference type="Gene3D" id="3.90.640.10">
    <property type="entry name" value="Actin, Chain A, domain 4"/>
    <property type="match status" value="1"/>
</dbReference>
<reference evidence="1" key="1">
    <citation type="submission" date="2020-03" db="EMBL/GenBank/DDBJ databases">
        <title>Draft Genome Sequence of Cylindrodendrum hubeiense.</title>
        <authorList>
            <person name="Buettner E."/>
            <person name="Kellner H."/>
        </authorList>
    </citation>
    <scope>NUCLEOTIDE SEQUENCE</scope>
    <source>
        <strain evidence="1">IHI 201604</strain>
    </source>
</reference>
<organism evidence="1 2">
    <name type="scientific">Cylindrodendrum hubeiense</name>
    <dbReference type="NCBI Taxonomy" id="595255"/>
    <lineage>
        <taxon>Eukaryota</taxon>
        <taxon>Fungi</taxon>
        <taxon>Dikarya</taxon>
        <taxon>Ascomycota</taxon>
        <taxon>Pezizomycotina</taxon>
        <taxon>Sordariomycetes</taxon>
        <taxon>Hypocreomycetidae</taxon>
        <taxon>Hypocreales</taxon>
        <taxon>Nectriaceae</taxon>
        <taxon>Cylindrodendrum</taxon>
    </lineage>
</organism>
<dbReference type="SUPFAM" id="SSF53067">
    <property type="entry name" value="Actin-like ATPase domain"/>
    <property type="match status" value="1"/>
</dbReference>
<comment type="caution">
    <text evidence="1">The sequence shown here is derived from an EMBL/GenBank/DDBJ whole genome shotgun (WGS) entry which is preliminary data.</text>
</comment>
<dbReference type="AlphaFoldDB" id="A0A9P5LCD7"/>
<evidence type="ECO:0000313" key="2">
    <source>
        <dbReference type="Proteomes" id="UP000722485"/>
    </source>
</evidence>
<dbReference type="CDD" id="cd10170">
    <property type="entry name" value="ASKHA_NBD_HSP70"/>
    <property type="match status" value="1"/>
</dbReference>
<dbReference type="OrthoDB" id="5081420at2759"/>
<dbReference type="PANTHER" id="PTHR14187">
    <property type="entry name" value="ALPHA KINASE/ELONGATION FACTOR 2 KINASE"/>
    <property type="match status" value="1"/>
</dbReference>
<dbReference type="Proteomes" id="UP000722485">
    <property type="component" value="Unassembled WGS sequence"/>
</dbReference>
<protein>
    <submittedName>
        <fullName evidence="1">Uncharacterized protein</fullName>
    </submittedName>
</protein>
<accession>A0A9P5LCD7</accession>
<proteinExistence type="predicted"/>
<dbReference type="EMBL" id="JAANBB010000364">
    <property type="protein sequence ID" value="KAF7543469.1"/>
    <property type="molecule type" value="Genomic_DNA"/>
</dbReference>
<name>A0A9P5LCD7_9HYPO</name>
<dbReference type="InterPro" id="IPR043129">
    <property type="entry name" value="ATPase_NBD"/>
</dbReference>
<evidence type="ECO:0000313" key="1">
    <source>
        <dbReference type="EMBL" id="KAF7543469.1"/>
    </source>
</evidence>
<keyword evidence="2" id="KW-1185">Reference proteome</keyword>
<sequence length="359" mass="39546">MHLKENVRQSGQLATKLTAMYLKSLWGAFEKTLPFPIEQFKVHVTFTIPAAWPDDARNRLLRAIEDAGMYEPGRTTLNLLSEPEATAVYLLPLEMHRISPKTNDTIIVCDCGGGTIDSIGLQISQLAPLAVSECIPGECIFAGAAILDDAFHDKFMAKFRAACPAVELNAAAIIVSGGFGRNFAVQETINRMVKDNFPRSIQVITYKDCQGWMAVARGALSHSHALNIKRTDQGSTMVAFRISRVTYGTRGANRHFKQFVEKGTILSTGQPSKFRIDPQEFQLISTMGQTHLMLEVCSRSGTNAVPRRVCKITWLMDETLGSEDSFELGLTHDGMKAVFTLYLLGILQGAGKVAFHYGP</sequence>
<dbReference type="PANTHER" id="PTHR14187:SF5">
    <property type="entry name" value="HEAT SHOCK 70 KDA PROTEIN 12A"/>
    <property type="match status" value="1"/>
</dbReference>